<dbReference type="AlphaFoldDB" id="A0A6A6ARE8"/>
<dbReference type="GeneID" id="54407866"/>
<dbReference type="RefSeq" id="XP_033527952.1">
    <property type="nucleotide sequence ID" value="XM_033667434.1"/>
</dbReference>
<proteinExistence type="predicted"/>
<reference evidence="2" key="1">
    <citation type="journal article" date="2020" name="Stud. Mycol.">
        <title>101 Dothideomycetes genomes: a test case for predicting lifestyles and emergence of pathogens.</title>
        <authorList>
            <person name="Haridas S."/>
            <person name="Albert R."/>
            <person name="Binder M."/>
            <person name="Bloem J."/>
            <person name="Labutti K."/>
            <person name="Salamov A."/>
            <person name="Andreopoulos B."/>
            <person name="Baker S."/>
            <person name="Barry K."/>
            <person name="Bills G."/>
            <person name="Bluhm B."/>
            <person name="Cannon C."/>
            <person name="Castanera R."/>
            <person name="Culley D."/>
            <person name="Daum C."/>
            <person name="Ezra D."/>
            <person name="Gonzalez J."/>
            <person name="Henrissat B."/>
            <person name="Kuo A."/>
            <person name="Liang C."/>
            <person name="Lipzen A."/>
            <person name="Lutzoni F."/>
            <person name="Magnuson J."/>
            <person name="Mondo S."/>
            <person name="Nolan M."/>
            <person name="Ohm R."/>
            <person name="Pangilinan J."/>
            <person name="Park H.-J."/>
            <person name="Ramirez L."/>
            <person name="Alfaro M."/>
            <person name="Sun H."/>
            <person name="Tritt A."/>
            <person name="Yoshinaga Y."/>
            <person name="Zwiers L.-H."/>
            <person name="Turgeon B."/>
            <person name="Goodwin S."/>
            <person name="Spatafora J."/>
            <person name="Crous P."/>
            <person name="Grigoriev I."/>
        </authorList>
    </citation>
    <scope>NUCLEOTIDE SEQUENCE</scope>
    <source>
        <strain evidence="2">CBS 119687</strain>
    </source>
</reference>
<dbReference type="OrthoDB" id="3440281at2759"/>
<gene>
    <name evidence="2" type="ORF">P153DRAFT_363735</name>
</gene>
<feature type="compositionally biased region" description="Acidic residues" evidence="1">
    <location>
        <begin position="159"/>
        <end position="169"/>
    </location>
</feature>
<accession>A0A6A6ARE8</accession>
<feature type="region of interest" description="Disordered" evidence="1">
    <location>
        <begin position="135"/>
        <end position="177"/>
    </location>
</feature>
<sequence length="177" mass="20519">MATESQIDKRFTEGFNEANDHYRDDRLEECVAKARELLNDPAIPRYYRMRTLVLLGSTLGEWGEANDCRLEAEAMWRIVRRWHPLGEDVEVDRLMAIIRESLDDLDRALREEDLLDSHYEDEEQEAVDSVDDEFANAGESMEGLHMDEGTYIPTKASAEESDNQETETETEQKLESE</sequence>
<dbReference type="Proteomes" id="UP000799771">
    <property type="component" value="Unassembled WGS sequence"/>
</dbReference>
<evidence type="ECO:0000256" key="1">
    <source>
        <dbReference type="SAM" id="MobiDB-lite"/>
    </source>
</evidence>
<name>A0A6A6ARE8_9PLEO</name>
<organism evidence="2 3">
    <name type="scientific">Dothidotthia symphoricarpi CBS 119687</name>
    <dbReference type="NCBI Taxonomy" id="1392245"/>
    <lineage>
        <taxon>Eukaryota</taxon>
        <taxon>Fungi</taxon>
        <taxon>Dikarya</taxon>
        <taxon>Ascomycota</taxon>
        <taxon>Pezizomycotina</taxon>
        <taxon>Dothideomycetes</taxon>
        <taxon>Pleosporomycetidae</taxon>
        <taxon>Pleosporales</taxon>
        <taxon>Dothidotthiaceae</taxon>
        <taxon>Dothidotthia</taxon>
    </lineage>
</organism>
<keyword evidence="3" id="KW-1185">Reference proteome</keyword>
<protein>
    <submittedName>
        <fullName evidence="2">Uncharacterized protein</fullName>
    </submittedName>
</protein>
<evidence type="ECO:0000313" key="3">
    <source>
        <dbReference type="Proteomes" id="UP000799771"/>
    </source>
</evidence>
<evidence type="ECO:0000313" key="2">
    <source>
        <dbReference type="EMBL" id="KAF2133565.1"/>
    </source>
</evidence>
<dbReference type="EMBL" id="ML977499">
    <property type="protein sequence ID" value="KAF2133565.1"/>
    <property type="molecule type" value="Genomic_DNA"/>
</dbReference>